<keyword evidence="4" id="KW-0560">Oxidoreductase</keyword>
<evidence type="ECO:0000256" key="5">
    <source>
        <dbReference type="ARBA" id="ARBA00023004"/>
    </source>
</evidence>
<reference evidence="6" key="1">
    <citation type="submission" date="2020-06" db="EMBL/GenBank/DDBJ databases">
        <authorList>
            <person name="Li T."/>
            <person name="Hu X."/>
            <person name="Zhang T."/>
            <person name="Song X."/>
            <person name="Zhang H."/>
            <person name="Dai N."/>
            <person name="Sheng W."/>
            <person name="Hou X."/>
            <person name="Wei L."/>
        </authorList>
    </citation>
    <scope>NUCLEOTIDE SEQUENCE</scope>
    <source>
        <strain evidence="6">G02</strain>
        <tissue evidence="6">Leaf</tissue>
    </source>
</reference>
<evidence type="ECO:0000256" key="3">
    <source>
        <dbReference type="ARBA" id="ARBA00022723"/>
    </source>
</evidence>
<comment type="cofactor">
    <cofactor evidence="1">
        <name>heme</name>
        <dbReference type="ChEBI" id="CHEBI:30413"/>
    </cofactor>
</comment>
<comment type="similarity">
    <text evidence="2">Belongs to the cytochrome P450 family.</text>
</comment>
<dbReference type="PANTHER" id="PTHR24296">
    <property type="entry name" value="CYTOCHROME P450"/>
    <property type="match status" value="1"/>
</dbReference>
<keyword evidence="3" id="KW-0479">Metal-binding</keyword>
<dbReference type="Pfam" id="PF00067">
    <property type="entry name" value="p450"/>
    <property type="match status" value="1"/>
</dbReference>
<reference evidence="6" key="2">
    <citation type="journal article" date="2024" name="Plant">
        <title>Genomic evolution and insights into agronomic trait innovations of Sesamum species.</title>
        <authorList>
            <person name="Miao H."/>
            <person name="Wang L."/>
            <person name="Qu L."/>
            <person name="Liu H."/>
            <person name="Sun Y."/>
            <person name="Le M."/>
            <person name="Wang Q."/>
            <person name="Wei S."/>
            <person name="Zheng Y."/>
            <person name="Lin W."/>
            <person name="Duan Y."/>
            <person name="Cao H."/>
            <person name="Xiong S."/>
            <person name="Wang X."/>
            <person name="Wei L."/>
            <person name="Li C."/>
            <person name="Ma Q."/>
            <person name="Ju M."/>
            <person name="Zhao R."/>
            <person name="Li G."/>
            <person name="Mu C."/>
            <person name="Tian Q."/>
            <person name="Mei H."/>
            <person name="Zhang T."/>
            <person name="Gao T."/>
            <person name="Zhang H."/>
        </authorList>
    </citation>
    <scope>NUCLEOTIDE SEQUENCE</scope>
    <source>
        <strain evidence="6">G02</strain>
    </source>
</reference>
<dbReference type="GO" id="GO:0020037">
    <property type="term" value="F:heme binding"/>
    <property type="evidence" value="ECO:0007669"/>
    <property type="project" value="InterPro"/>
</dbReference>
<dbReference type="SUPFAM" id="SSF48264">
    <property type="entry name" value="Cytochrome P450"/>
    <property type="match status" value="1"/>
</dbReference>
<evidence type="ECO:0000256" key="1">
    <source>
        <dbReference type="ARBA" id="ARBA00001971"/>
    </source>
</evidence>
<evidence type="ECO:0000313" key="6">
    <source>
        <dbReference type="EMBL" id="KAL0339808.1"/>
    </source>
</evidence>
<dbReference type="GO" id="GO:0016705">
    <property type="term" value="F:oxidoreductase activity, acting on paired donors, with incorporation or reduction of molecular oxygen"/>
    <property type="evidence" value="ECO:0007669"/>
    <property type="project" value="InterPro"/>
</dbReference>
<comment type="caution">
    <text evidence="6">The sequence shown here is derived from an EMBL/GenBank/DDBJ whole genome shotgun (WGS) entry which is preliminary data.</text>
</comment>
<dbReference type="EMBL" id="JACGWJ010000020">
    <property type="protein sequence ID" value="KAL0339808.1"/>
    <property type="molecule type" value="Genomic_DNA"/>
</dbReference>
<dbReference type="GO" id="GO:0004497">
    <property type="term" value="F:monooxygenase activity"/>
    <property type="evidence" value="ECO:0007669"/>
    <property type="project" value="InterPro"/>
</dbReference>
<evidence type="ECO:0000256" key="2">
    <source>
        <dbReference type="ARBA" id="ARBA00010617"/>
    </source>
</evidence>
<organism evidence="6">
    <name type="scientific">Sesamum radiatum</name>
    <name type="common">Black benniseed</name>
    <dbReference type="NCBI Taxonomy" id="300843"/>
    <lineage>
        <taxon>Eukaryota</taxon>
        <taxon>Viridiplantae</taxon>
        <taxon>Streptophyta</taxon>
        <taxon>Embryophyta</taxon>
        <taxon>Tracheophyta</taxon>
        <taxon>Spermatophyta</taxon>
        <taxon>Magnoliopsida</taxon>
        <taxon>eudicotyledons</taxon>
        <taxon>Gunneridae</taxon>
        <taxon>Pentapetalae</taxon>
        <taxon>asterids</taxon>
        <taxon>lamiids</taxon>
        <taxon>Lamiales</taxon>
        <taxon>Pedaliaceae</taxon>
        <taxon>Sesamum</taxon>
    </lineage>
</organism>
<name>A0AAW2N9J7_SESRA</name>
<dbReference type="AlphaFoldDB" id="A0AAW2N9J7"/>
<dbReference type="Gene3D" id="1.10.630.10">
    <property type="entry name" value="Cytochrome P450"/>
    <property type="match status" value="1"/>
</dbReference>
<gene>
    <name evidence="6" type="ORF">Sradi_4497600</name>
</gene>
<evidence type="ECO:0000256" key="4">
    <source>
        <dbReference type="ARBA" id="ARBA00023002"/>
    </source>
</evidence>
<accession>A0AAW2N9J7</accession>
<dbReference type="InterPro" id="IPR001128">
    <property type="entry name" value="Cyt_P450"/>
</dbReference>
<dbReference type="GO" id="GO:0005506">
    <property type="term" value="F:iron ion binding"/>
    <property type="evidence" value="ECO:0007669"/>
    <property type="project" value="InterPro"/>
</dbReference>
<protein>
    <submittedName>
        <fullName evidence="6">Cytochrome</fullName>
    </submittedName>
</protein>
<keyword evidence="5" id="KW-0408">Iron</keyword>
<proteinExistence type="inferred from homology"/>
<dbReference type="InterPro" id="IPR036396">
    <property type="entry name" value="Cyt_P450_sf"/>
</dbReference>
<sequence length="110" mass="12361">MHYLHAAISETMRLYPPVPVDTKACKEDDILPDGTVIGKNWFISYHTYAMGRMESIWEKIVMKSIAASVLERFGMDVLLENGKSPEPLLSLTLRMKGGLPVRVKERLVGA</sequence>